<dbReference type="InterPro" id="IPR011330">
    <property type="entry name" value="Glyco_hydro/deAcase_b/a-brl"/>
</dbReference>
<dbReference type="InterPro" id="IPR054467">
    <property type="entry name" value="YkoP-like_dom"/>
</dbReference>
<sequence>MTLGKMTMWLLFFLLTVYAFIPGLLIRLFGYRAFKRGSGNNELALTFDDGPDEKYTAQLLDLLKEYDIKVTFFVVGKNAEKHADLIRRMHEEGHLIGIHNYEHKSNWLMLPKQVRRQIEQSSEIVERITGERPIYYRPPWGIINLFDFLTIRKFRLILWSRIVGDWWKHSHKTKLKKRLLKRLRSGEVILLHDSGETFGAYQDAPGQMLLALKEFIEELVPKGYKFLRIDDMLRDSNDFAVRERSFYRTAVVFLWMKWESLFHFLFQVQCVDRDTRFLHLRIRKYDGKTLELPDGERIQSGNRVAELHLDNRMLYSMGRSARTSMHLAIGLIREMERTMPKVADFILNDPDYSDVKGLYGISMINRGPANFGFTVLDLPKGVFAVLSKWYLRILLSVVHPQGSQRLQSKSEMLVPKIIVMSRKELLRRYQPENTAKIPAVKQERIASEQSSTAALGK</sequence>
<dbReference type="InterPro" id="IPR002509">
    <property type="entry name" value="NODB_dom"/>
</dbReference>
<dbReference type="Pfam" id="PF01522">
    <property type="entry name" value="Polysacc_deac_1"/>
    <property type="match status" value="1"/>
</dbReference>
<organism evidence="3 4">
    <name type="scientific">Ferviditalea candida</name>
    <dbReference type="NCBI Taxonomy" id="3108399"/>
    <lineage>
        <taxon>Bacteria</taxon>
        <taxon>Bacillati</taxon>
        <taxon>Bacillota</taxon>
        <taxon>Bacilli</taxon>
        <taxon>Bacillales</taxon>
        <taxon>Paenibacillaceae</taxon>
        <taxon>Ferviditalea</taxon>
    </lineage>
</organism>
<dbReference type="CDD" id="cd10959">
    <property type="entry name" value="CE4_NodB_like_3"/>
    <property type="match status" value="1"/>
</dbReference>
<dbReference type="SUPFAM" id="SSF88713">
    <property type="entry name" value="Glycoside hydrolase/deacetylase"/>
    <property type="match status" value="1"/>
</dbReference>
<proteinExistence type="predicted"/>
<keyword evidence="1" id="KW-0812">Transmembrane</keyword>
<evidence type="ECO:0000256" key="1">
    <source>
        <dbReference type="SAM" id="Phobius"/>
    </source>
</evidence>
<feature type="domain" description="NodB homology" evidence="2">
    <location>
        <begin position="41"/>
        <end position="227"/>
    </location>
</feature>
<keyword evidence="1" id="KW-0472">Membrane</keyword>
<gene>
    <name evidence="3" type="ORF">VF724_15155</name>
</gene>
<protein>
    <submittedName>
        <fullName evidence="3">Polysaccharide deacetylase family protein</fullName>
    </submittedName>
</protein>
<evidence type="ECO:0000259" key="2">
    <source>
        <dbReference type="PROSITE" id="PS51677"/>
    </source>
</evidence>
<evidence type="ECO:0000313" key="3">
    <source>
        <dbReference type="EMBL" id="MEB3102994.1"/>
    </source>
</evidence>
<dbReference type="Pfam" id="PF22790">
    <property type="entry name" value="YkoP"/>
    <property type="match status" value="1"/>
</dbReference>
<accession>A0ABU5ZKF1</accession>
<dbReference type="EMBL" id="JAYJLD010000025">
    <property type="protein sequence ID" value="MEB3102994.1"/>
    <property type="molecule type" value="Genomic_DNA"/>
</dbReference>
<dbReference type="InterPro" id="IPR050248">
    <property type="entry name" value="Polysacc_deacetylase_ArnD"/>
</dbReference>
<dbReference type="RefSeq" id="WP_371755118.1">
    <property type="nucleotide sequence ID" value="NZ_JAYJLD010000025.1"/>
</dbReference>
<reference evidence="3" key="1">
    <citation type="submission" date="2023-12" db="EMBL/GenBank/DDBJ databases">
        <title>Fervidustalea candida gen. nov., sp. nov., a novel member of the family Paenibacillaceae isolated from a geothermal area.</title>
        <authorList>
            <person name="Li W.-J."/>
            <person name="Jiao J.-Y."/>
            <person name="Chen Y."/>
        </authorList>
    </citation>
    <scope>NUCLEOTIDE SEQUENCE</scope>
    <source>
        <strain evidence="3">SYSU GA230002</strain>
    </source>
</reference>
<evidence type="ECO:0000313" key="4">
    <source>
        <dbReference type="Proteomes" id="UP001310386"/>
    </source>
</evidence>
<dbReference type="PANTHER" id="PTHR10587">
    <property type="entry name" value="GLYCOSYL TRANSFERASE-RELATED"/>
    <property type="match status" value="1"/>
</dbReference>
<dbReference type="PROSITE" id="PS51677">
    <property type="entry name" value="NODB"/>
    <property type="match status" value="1"/>
</dbReference>
<feature type="transmembrane region" description="Helical" evidence="1">
    <location>
        <begin position="6"/>
        <end position="26"/>
    </location>
</feature>
<dbReference type="Gene3D" id="3.20.20.370">
    <property type="entry name" value="Glycoside hydrolase/deacetylase"/>
    <property type="match status" value="1"/>
</dbReference>
<keyword evidence="4" id="KW-1185">Reference proteome</keyword>
<keyword evidence="1" id="KW-1133">Transmembrane helix</keyword>
<name>A0ABU5ZKF1_9BACL</name>
<comment type="caution">
    <text evidence="3">The sequence shown here is derived from an EMBL/GenBank/DDBJ whole genome shotgun (WGS) entry which is preliminary data.</text>
</comment>
<dbReference type="Proteomes" id="UP001310386">
    <property type="component" value="Unassembled WGS sequence"/>
</dbReference>